<name>A0A6N4UNN8_9MYCO</name>
<proteinExistence type="predicted"/>
<dbReference type="KEGG" id="malv:MALV_01570"/>
<dbReference type="Gene3D" id="1.10.10.60">
    <property type="entry name" value="Homeodomain-like"/>
    <property type="match status" value="2"/>
</dbReference>
<evidence type="ECO:0008006" key="3">
    <source>
        <dbReference type="Google" id="ProtNLM"/>
    </source>
</evidence>
<evidence type="ECO:0000313" key="2">
    <source>
        <dbReference type="Proteomes" id="UP000466906"/>
    </source>
</evidence>
<keyword evidence="2" id="KW-1185">Reference proteome</keyword>
<gene>
    <name evidence="1" type="ORF">MALV_01570</name>
</gene>
<organism evidence="1 2">
    <name type="scientific">Mycolicibacterium alvei</name>
    <dbReference type="NCBI Taxonomy" id="67081"/>
    <lineage>
        <taxon>Bacteria</taxon>
        <taxon>Bacillati</taxon>
        <taxon>Actinomycetota</taxon>
        <taxon>Actinomycetes</taxon>
        <taxon>Mycobacteriales</taxon>
        <taxon>Mycobacteriaceae</taxon>
        <taxon>Mycolicibacterium</taxon>
    </lineage>
</organism>
<sequence length="152" mass="16647">MPAHLGQLLPGPEELVALGELADDLIRRVPPALVRCHVVVDSSCPNTGHQSRTTTGPLRRAHLTYKDGTGTPELRSRYNLSQGSVLKILHSHGVTMRRQGITDEQIDDAVHLYELGESLAKIGAHLGAEAGTVRRALLNRGVRMRDTHGRER</sequence>
<dbReference type="EMBL" id="AP022565">
    <property type="protein sequence ID" value="BBX25032.1"/>
    <property type="molecule type" value="Genomic_DNA"/>
</dbReference>
<dbReference type="Proteomes" id="UP000466906">
    <property type="component" value="Chromosome"/>
</dbReference>
<protein>
    <recommendedName>
        <fullName evidence="3">Helix-turn-helix domain containing protein</fullName>
    </recommendedName>
</protein>
<reference evidence="1 2" key="1">
    <citation type="journal article" date="2019" name="Emerg. Microbes Infect.">
        <title>Comprehensive subspecies identification of 175 nontuberculous mycobacteria species based on 7547 genomic profiles.</title>
        <authorList>
            <person name="Matsumoto Y."/>
            <person name="Kinjo T."/>
            <person name="Motooka D."/>
            <person name="Nabeya D."/>
            <person name="Jung N."/>
            <person name="Uechi K."/>
            <person name="Horii T."/>
            <person name="Iida T."/>
            <person name="Fujita J."/>
            <person name="Nakamura S."/>
        </authorList>
    </citation>
    <scope>NUCLEOTIDE SEQUENCE [LARGE SCALE GENOMIC DNA]</scope>
    <source>
        <strain evidence="1 2">JCM 12272</strain>
    </source>
</reference>
<dbReference type="AlphaFoldDB" id="A0A6N4UNN8"/>
<accession>A0A6N4UNN8</accession>
<evidence type="ECO:0000313" key="1">
    <source>
        <dbReference type="EMBL" id="BBX25032.1"/>
    </source>
</evidence>